<evidence type="ECO:0000313" key="1">
    <source>
        <dbReference type="EMBL" id="KAD7477512.1"/>
    </source>
</evidence>
<dbReference type="AlphaFoldDB" id="A0A5N6PZ06"/>
<dbReference type="OrthoDB" id="1436686at2759"/>
<accession>A0A5N6PZ06</accession>
<dbReference type="EMBL" id="SZYD01000001">
    <property type="protein sequence ID" value="KAD7477512.1"/>
    <property type="molecule type" value="Genomic_DNA"/>
</dbReference>
<organism evidence="1 2">
    <name type="scientific">Mikania micrantha</name>
    <name type="common">bitter vine</name>
    <dbReference type="NCBI Taxonomy" id="192012"/>
    <lineage>
        <taxon>Eukaryota</taxon>
        <taxon>Viridiplantae</taxon>
        <taxon>Streptophyta</taxon>
        <taxon>Embryophyta</taxon>
        <taxon>Tracheophyta</taxon>
        <taxon>Spermatophyta</taxon>
        <taxon>Magnoliopsida</taxon>
        <taxon>eudicotyledons</taxon>
        <taxon>Gunneridae</taxon>
        <taxon>Pentapetalae</taxon>
        <taxon>asterids</taxon>
        <taxon>campanulids</taxon>
        <taxon>Asterales</taxon>
        <taxon>Asteraceae</taxon>
        <taxon>Asteroideae</taxon>
        <taxon>Heliantheae alliance</taxon>
        <taxon>Eupatorieae</taxon>
        <taxon>Mikania</taxon>
    </lineage>
</organism>
<keyword evidence="2" id="KW-1185">Reference proteome</keyword>
<comment type="caution">
    <text evidence="1">The sequence shown here is derived from an EMBL/GenBank/DDBJ whole genome shotgun (WGS) entry which is preliminary data.</text>
</comment>
<dbReference type="Proteomes" id="UP000326396">
    <property type="component" value="Linkage Group LG1"/>
</dbReference>
<reference evidence="1 2" key="1">
    <citation type="submission" date="2019-05" db="EMBL/GenBank/DDBJ databases">
        <title>Mikania micrantha, genome provides insights into the molecular mechanism of rapid growth.</title>
        <authorList>
            <person name="Liu B."/>
        </authorList>
    </citation>
    <scope>NUCLEOTIDE SEQUENCE [LARGE SCALE GENOMIC DNA]</scope>
    <source>
        <strain evidence="1">NLD-2019</strain>
        <tissue evidence="1">Leaf</tissue>
    </source>
</reference>
<protein>
    <submittedName>
        <fullName evidence="1">Uncharacterized protein</fullName>
    </submittedName>
</protein>
<sequence length="129" mass="14376">MGEPSDIQLLAEPKTTCHAGLSLLDSRAGQRPLHTTVSKSVGKFGPTIGQVSYRDRWFRSLSRTEWEERRKKGLCYKCGQLYGPSHKCPKGKLHVLLLGDDETDGLEGLHFQLAHMDPSHSDGEFSTKP</sequence>
<gene>
    <name evidence="1" type="ORF">E3N88_00648</name>
</gene>
<name>A0A5N6PZ06_9ASTR</name>
<evidence type="ECO:0000313" key="2">
    <source>
        <dbReference type="Proteomes" id="UP000326396"/>
    </source>
</evidence>
<proteinExistence type="predicted"/>